<organism evidence="1 2">
    <name type="scientific">Calocera cornea HHB12733</name>
    <dbReference type="NCBI Taxonomy" id="1353952"/>
    <lineage>
        <taxon>Eukaryota</taxon>
        <taxon>Fungi</taxon>
        <taxon>Dikarya</taxon>
        <taxon>Basidiomycota</taxon>
        <taxon>Agaricomycotina</taxon>
        <taxon>Dacrymycetes</taxon>
        <taxon>Dacrymycetales</taxon>
        <taxon>Dacrymycetaceae</taxon>
        <taxon>Calocera</taxon>
    </lineage>
</organism>
<dbReference type="STRING" id="1353952.A0A165DMT4"/>
<evidence type="ECO:0000313" key="1">
    <source>
        <dbReference type="EMBL" id="KZT53153.1"/>
    </source>
</evidence>
<dbReference type="InterPro" id="IPR041078">
    <property type="entry name" value="Plavaka"/>
</dbReference>
<dbReference type="AlphaFoldDB" id="A0A165DMT4"/>
<dbReference type="Pfam" id="PF18759">
    <property type="entry name" value="Plavaka"/>
    <property type="match status" value="1"/>
</dbReference>
<keyword evidence="2" id="KW-1185">Reference proteome</keyword>
<proteinExistence type="predicted"/>
<protein>
    <submittedName>
        <fullName evidence="1">Uncharacterized protein</fullName>
    </submittedName>
</protein>
<dbReference type="Proteomes" id="UP000076842">
    <property type="component" value="Unassembled WGS sequence"/>
</dbReference>
<name>A0A165DMT4_9BASI</name>
<sequence>MHSNLLDTYGSPYGPFQNDVEWDLAWNLVRSGLSNKWIDSLLKSPLLRDRPSPTFINAVQLKRLLDEHLPPAPRFQVTQIEVEGASGMDSETLELWGRDPLDCVRELLGDPLLNGHIDYAPRRDYVDGSCSERLYSEYATGNHMWTTQASRLRY</sequence>
<dbReference type="OrthoDB" id="2688393at2759"/>
<evidence type="ECO:0000313" key="2">
    <source>
        <dbReference type="Proteomes" id="UP000076842"/>
    </source>
</evidence>
<accession>A0A165DMT4</accession>
<reference evidence="1 2" key="1">
    <citation type="journal article" date="2016" name="Mol. Biol. Evol.">
        <title>Comparative Genomics of Early-Diverging Mushroom-Forming Fungi Provides Insights into the Origins of Lignocellulose Decay Capabilities.</title>
        <authorList>
            <person name="Nagy L.G."/>
            <person name="Riley R."/>
            <person name="Tritt A."/>
            <person name="Adam C."/>
            <person name="Daum C."/>
            <person name="Floudas D."/>
            <person name="Sun H."/>
            <person name="Yadav J.S."/>
            <person name="Pangilinan J."/>
            <person name="Larsson K.H."/>
            <person name="Matsuura K."/>
            <person name="Barry K."/>
            <person name="Labutti K."/>
            <person name="Kuo R."/>
            <person name="Ohm R.A."/>
            <person name="Bhattacharya S.S."/>
            <person name="Shirouzu T."/>
            <person name="Yoshinaga Y."/>
            <person name="Martin F.M."/>
            <person name="Grigoriev I.V."/>
            <person name="Hibbett D.S."/>
        </authorList>
    </citation>
    <scope>NUCLEOTIDE SEQUENCE [LARGE SCALE GENOMIC DNA]</scope>
    <source>
        <strain evidence="1 2">HHB12733</strain>
    </source>
</reference>
<dbReference type="InParanoid" id="A0A165DMT4"/>
<dbReference type="EMBL" id="KV424045">
    <property type="protein sequence ID" value="KZT53153.1"/>
    <property type="molecule type" value="Genomic_DNA"/>
</dbReference>
<gene>
    <name evidence="1" type="ORF">CALCODRAFT_440577</name>
</gene>